<evidence type="ECO:0000313" key="4">
    <source>
        <dbReference type="Proteomes" id="UP000747110"/>
    </source>
</evidence>
<gene>
    <name evidence="3" type="ORF">Vretifemale_6928</name>
</gene>
<dbReference type="PROSITE" id="PS51257">
    <property type="entry name" value="PROKAR_LIPOPROTEIN"/>
    <property type="match status" value="1"/>
</dbReference>
<dbReference type="AlphaFoldDB" id="A0A8J4FK46"/>
<feature type="region of interest" description="Disordered" evidence="1">
    <location>
        <begin position="137"/>
        <end position="194"/>
    </location>
</feature>
<sequence>MHQQLGRGHPWILQVIVSTSAGAAVVISMMLVSCLWARWRRDSDPEPRAAYSSRGGRSVIFHSLGPTREAGAMASSEPASASAAPITEELRKYMAPTQREASASASVEAVATASFTAATGSAAIAAVAATAAAVSNDTDDRAPTENASCQERVSCSVLTQPDRGEGVPEGSGGSSGGGSALVSPDGDLSRGGSLAEQNSGAIIAAANSPRVAEAQASPSPPPSPTASLATSMWLSVFSYAMFSYVACEQAAQAKECEIQHSSFGSSDMNEVSQAAASYRVTMYATAWALQPPGALYLRHVTTCPTVSIGPPPFER</sequence>
<comment type="caution">
    <text evidence="3">The sequence shown here is derived from an EMBL/GenBank/DDBJ whole genome shotgun (WGS) entry which is preliminary data.</text>
</comment>
<evidence type="ECO:0000256" key="2">
    <source>
        <dbReference type="SAM" id="Phobius"/>
    </source>
</evidence>
<dbReference type="EMBL" id="BNCP01000010">
    <property type="protein sequence ID" value="GIL77481.1"/>
    <property type="molecule type" value="Genomic_DNA"/>
</dbReference>
<keyword evidence="2" id="KW-0472">Membrane</keyword>
<keyword evidence="4" id="KW-1185">Reference proteome</keyword>
<accession>A0A8J4FK46</accession>
<keyword evidence="2" id="KW-0812">Transmembrane</keyword>
<evidence type="ECO:0000256" key="1">
    <source>
        <dbReference type="SAM" id="MobiDB-lite"/>
    </source>
</evidence>
<organism evidence="3 4">
    <name type="scientific">Volvox reticuliferus</name>
    <dbReference type="NCBI Taxonomy" id="1737510"/>
    <lineage>
        <taxon>Eukaryota</taxon>
        <taxon>Viridiplantae</taxon>
        <taxon>Chlorophyta</taxon>
        <taxon>core chlorophytes</taxon>
        <taxon>Chlorophyceae</taxon>
        <taxon>CS clade</taxon>
        <taxon>Chlamydomonadales</taxon>
        <taxon>Volvocaceae</taxon>
        <taxon>Volvox</taxon>
    </lineage>
</organism>
<dbReference type="Proteomes" id="UP000747110">
    <property type="component" value="Unassembled WGS sequence"/>
</dbReference>
<reference evidence="3" key="1">
    <citation type="journal article" date="2021" name="Proc. Natl. Acad. Sci. U.S.A.">
        <title>Three genomes in the algal genus Volvox reveal the fate of a haploid sex-determining region after a transition to homothallism.</title>
        <authorList>
            <person name="Yamamoto K."/>
            <person name="Hamaji T."/>
            <person name="Kawai-Toyooka H."/>
            <person name="Matsuzaki R."/>
            <person name="Takahashi F."/>
            <person name="Nishimura Y."/>
            <person name="Kawachi M."/>
            <person name="Noguchi H."/>
            <person name="Minakuchi Y."/>
            <person name="Umen J.G."/>
            <person name="Toyoda A."/>
            <person name="Nozaki H."/>
        </authorList>
    </citation>
    <scope>NUCLEOTIDE SEQUENCE</scope>
    <source>
        <strain evidence="3">NIES-3786</strain>
    </source>
</reference>
<feature type="transmembrane region" description="Helical" evidence="2">
    <location>
        <begin position="12"/>
        <end position="37"/>
    </location>
</feature>
<protein>
    <submittedName>
        <fullName evidence="3">Uncharacterized protein</fullName>
    </submittedName>
</protein>
<feature type="compositionally biased region" description="Polar residues" evidence="1">
    <location>
        <begin position="145"/>
        <end position="159"/>
    </location>
</feature>
<proteinExistence type="predicted"/>
<feature type="compositionally biased region" description="Gly residues" evidence="1">
    <location>
        <begin position="167"/>
        <end position="179"/>
    </location>
</feature>
<keyword evidence="2" id="KW-1133">Transmembrane helix</keyword>
<evidence type="ECO:0000313" key="3">
    <source>
        <dbReference type="EMBL" id="GIL77481.1"/>
    </source>
</evidence>
<name>A0A8J4FK46_9CHLO</name>